<dbReference type="Proteomes" id="UP000546200">
    <property type="component" value="Unassembled WGS sequence"/>
</dbReference>
<proteinExistence type="predicted"/>
<accession>A0A7W9EST5</accession>
<dbReference type="AlphaFoldDB" id="A0A7W9EST5"/>
<protein>
    <submittedName>
        <fullName evidence="2">Uncharacterized protein</fullName>
    </submittedName>
</protein>
<organism evidence="2 3">
    <name type="scientific">Sphingomonas aerophila</name>
    <dbReference type="NCBI Taxonomy" id="1344948"/>
    <lineage>
        <taxon>Bacteria</taxon>
        <taxon>Pseudomonadati</taxon>
        <taxon>Pseudomonadota</taxon>
        <taxon>Alphaproteobacteria</taxon>
        <taxon>Sphingomonadales</taxon>
        <taxon>Sphingomonadaceae</taxon>
        <taxon>Sphingomonas</taxon>
    </lineage>
</organism>
<evidence type="ECO:0000313" key="2">
    <source>
        <dbReference type="EMBL" id="MBB5713449.1"/>
    </source>
</evidence>
<evidence type="ECO:0000313" key="3">
    <source>
        <dbReference type="Proteomes" id="UP000546200"/>
    </source>
</evidence>
<dbReference type="EMBL" id="JACIJK010000001">
    <property type="protein sequence ID" value="MBB5713449.1"/>
    <property type="molecule type" value="Genomic_DNA"/>
</dbReference>
<feature type="region of interest" description="Disordered" evidence="1">
    <location>
        <begin position="113"/>
        <end position="154"/>
    </location>
</feature>
<feature type="compositionally biased region" description="Basic and acidic residues" evidence="1">
    <location>
        <begin position="141"/>
        <end position="154"/>
    </location>
</feature>
<evidence type="ECO:0000256" key="1">
    <source>
        <dbReference type="SAM" id="MobiDB-lite"/>
    </source>
</evidence>
<gene>
    <name evidence="2" type="ORF">FHS94_000268</name>
</gene>
<keyword evidence="3" id="KW-1185">Reference proteome</keyword>
<dbReference type="RefSeq" id="WP_184053709.1">
    <property type="nucleotide sequence ID" value="NZ_JACIJK010000001.1"/>
</dbReference>
<sequence>MALKDVVEGIENRVDHLLHHEQADPAEQRQPVLEAIDRVADQWKNNRDGENHDWWSESDGLVAFSPTLSNGAPLTIDGVTTNFIPADRFPDYLASMRHEVESGTFDAEIHGGLTGSGNVSGLATVPLTRSRDGEVGPSEGAPDHDGLSDRIQDR</sequence>
<comment type="caution">
    <text evidence="2">The sequence shown here is derived from an EMBL/GenBank/DDBJ whole genome shotgun (WGS) entry which is preliminary data.</text>
</comment>
<name>A0A7W9EST5_9SPHN</name>
<reference evidence="2 3" key="1">
    <citation type="submission" date="2020-08" db="EMBL/GenBank/DDBJ databases">
        <title>Genomic Encyclopedia of Type Strains, Phase IV (KMG-IV): sequencing the most valuable type-strain genomes for metagenomic binning, comparative biology and taxonomic classification.</title>
        <authorList>
            <person name="Goeker M."/>
        </authorList>
    </citation>
    <scope>NUCLEOTIDE SEQUENCE [LARGE SCALE GENOMIC DNA]</scope>
    <source>
        <strain evidence="2 3">DSM 100044</strain>
    </source>
</reference>